<dbReference type="AlphaFoldDB" id="A0A6H1ZR29"/>
<sequence>MPIEITERARVTNHEAGDILGDMVKVIEDLPLSTTNSRMEIIVRFLGVAIDIDNTHPEEFIKDLCHALGWYASDFHDLLVDQGYGNCGECSLEDCNDCTRCDDCEYREAIGEIQHVVKKLS</sequence>
<evidence type="ECO:0000313" key="1">
    <source>
        <dbReference type="EMBL" id="QJA50024.1"/>
    </source>
</evidence>
<protein>
    <submittedName>
        <fullName evidence="1">Uncharacterized protein</fullName>
    </submittedName>
</protein>
<organism evidence="1">
    <name type="scientific">viral metagenome</name>
    <dbReference type="NCBI Taxonomy" id="1070528"/>
    <lineage>
        <taxon>unclassified sequences</taxon>
        <taxon>metagenomes</taxon>
        <taxon>organismal metagenomes</taxon>
    </lineage>
</organism>
<gene>
    <name evidence="1" type="ORF">TM448A01565_0015</name>
    <name evidence="2" type="ORF">TM448B00508_0012</name>
</gene>
<evidence type="ECO:0000313" key="2">
    <source>
        <dbReference type="EMBL" id="QJH95698.1"/>
    </source>
</evidence>
<reference evidence="1" key="1">
    <citation type="submission" date="2020-03" db="EMBL/GenBank/DDBJ databases">
        <title>The deep terrestrial virosphere.</title>
        <authorList>
            <person name="Holmfeldt K."/>
            <person name="Nilsson E."/>
            <person name="Simone D."/>
            <person name="Lopez-Fernandez M."/>
            <person name="Wu X."/>
            <person name="de Brujin I."/>
            <person name="Lundin D."/>
            <person name="Andersson A."/>
            <person name="Bertilsson S."/>
            <person name="Dopson M."/>
        </authorList>
    </citation>
    <scope>NUCLEOTIDE SEQUENCE</scope>
    <source>
        <strain evidence="1">TM448A01565</strain>
        <strain evidence="2">TM448B00508</strain>
    </source>
</reference>
<dbReference type="EMBL" id="MT144169">
    <property type="protein sequence ID" value="QJA50024.1"/>
    <property type="molecule type" value="Genomic_DNA"/>
</dbReference>
<proteinExistence type="predicted"/>
<accession>A0A6H1ZR29</accession>
<dbReference type="EMBL" id="MT144627">
    <property type="protein sequence ID" value="QJH95698.1"/>
    <property type="molecule type" value="Genomic_DNA"/>
</dbReference>
<name>A0A6H1ZR29_9ZZZZ</name>